<protein>
    <recommendedName>
        <fullName evidence="3">Por secretion system C-terminal sorting domain protein</fullName>
    </recommendedName>
</protein>
<comment type="caution">
    <text evidence="1">The sequence shown here is derived from an EMBL/GenBank/DDBJ whole genome shotgun (WGS) entry which is preliminary data.</text>
</comment>
<dbReference type="RefSeq" id="WP_133159986.1">
    <property type="nucleotide sequence ID" value="NZ_PTPZ01000010.1"/>
</dbReference>
<dbReference type="Gene3D" id="2.60.40.10">
    <property type="entry name" value="Immunoglobulins"/>
    <property type="match status" value="1"/>
</dbReference>
<evidence type="ECO:0000313" key="2">
    <source>
        <dbReference type="Proteomes" id="UP000238565"/>
    </source>
</evidence>
<dbReference type="Gene3D" id="2.60.40.1080">
    <property type="match status" value="3"/>
</dbReference>
<dbReference type="InterPro" id="IPR008964">
    <property type="entry name" value="Invasin/intimin_cell_adhesion"/>
</dbReference>
<organism evidence="1 2">
    <name type="scientific">Cloacibacterium normanense</name>
    <dbReference type="NCBI Taxonomy" id="237258"/>
    <lineage>
        <taxon>Bacteria</taxon>
        <taxon>Pseudomonadati</taxon>
        <taxon>Bacteroidota</taxon>
        <taxon>Flavobacteriia</taxon>
        <taxon>Flavobacteriales</taxon>
        <taxon>Weeksellaceae</taxon>
    </lineage>
</organism>
<dbReference type="EMBL" id="PTPZ01000010">
    <property type="protein sequence ID" value="PPZ90597.1"/>
    <property type="molecule type" value="Genomic_DNA"/>
</dbReference>
<dbReference type="SUPFAM" id="SSF49373">
    <property type="entry name" value="Invasin/intimin cell-adhesion fragments"/>
    <property type="match status" value="3"/>
</dbReference>
<gene>
    <name evidence="1" type="ORF">C3729_12750</name>
</gene>
<sequence>GNYNAATSVTQALTVDKANQTITAITATMTKSYGDATYSIATTASSGLAVTYASSNTAVATVAANGTVTIVGVGSTTLTASQSGNGNYNAATSVTQELTVGKGNQTITLASTATKTTADAPYTLTQNASSGLAITYASSNPAVATISGNTVTIVGVGTTTITANQAGNENYNAAPEATQTLTVTLPPKVILKWNTYGNSGTETTEDSSFNVDGLSNSTLNYVGSTVTPAGNSNRFGGTNWAIGSLSTTKYIQFTVTPADGFTFTPTSFDFIWDFSSSGPKSVTLRSSVDNYTSDIGTITNMSASTSVFKTISISGINDVVAPVTFRLYGYDATSTSGTGGFDVGSNIDNVILKGFVNLLPPVITSSLTASGKVGTSFNYNVTASNTPSSYSATGLPTGLSINSNSGLISGTPTEAGNFDVTIGATNAAGTDAKTLVINIAKGDQTITFASLTDKLDTVGTFTLSATASSGLNVTYTSSNTSVLTIAGNVATVLAPGVTTITALQAGDDNYNAATDVSQDQKIVDSTITVWDGTAWSNGEPTSSLKAILDGDYDGSSFESQTLTVNTGKTLTVNSFVKTGNVTNNGNIIVANNANFLQIGSFTSGDGASFKVRKDTKAVKRLAYMNWSSPMANSSQTLKQFSYGKNANGTAQSSTGTLDNRFYTYNNNAYVLTAPSGTFTKGQGYLIRTPNDFTTTPQIFHAQFEGTIPNAGTITYDHSSLQGNFILLGNPYPSAISYDDFMIQNTNTTGTVYVWNSQVEMVNNQYAGTIYNTFTSAGANPANSLDAYIPVGQGFFVQRTNNDPFVFTDAMRRTTEMGVTSKSSTVSKNRFWLELASPSGAKPQMLLGFFPGTTKGIDKGYDAILLDATTETLYSTVEDKKLIIDAHGGFDEADEFSLSANLTTGGNYTISLLQKEGIFSNGQKIYLKDNLTGAVTDLTTNKYEFTETTGLKSNRFTLQFKPSGVLGTQDLAKEELNIISVGKEVRIKAGQNVATVEIYDLTGKKLIKVQPHQRETVINLSTEGMIVVKVTLQNGREKSKKLIIK</sequence>
<dbReference type="Proteomes" id="UP000238565">
    <property type="component" value="Unassembled WGS sequence"/>
</dbReference>
<dbReference type="Pfam" id="PF05345">
    <property type="entry name" value="He_PIG"/>
    <property type="match status" value="1"/>
</dbReference>
<dbReference type="GO" id="GO:0016020">
    <property type="term" value="C:membrane"/>
    <property type="evidence" value="ECO:0007669"/>
    <property type="project" value="InterPro"/>
</dbReference>
<dbReference type="AlphaFoldDB" id="A0A2S7I205"/>
<evidence type="ECO:0008006" key="3">
    <source>
        <dbReference type="Google" id="ProtNLM"/>
    </source>
</evidence>
<reference evidence="1 2" key="1">
    <citation type="submission" date="2018-02" db="EMBL/GenBank/DDBJ databases">
        <title>Draft genome sequence of bacterial isolates from marine environment.</title>
        <authorList>
            <person name="Singh S.K."/>
            <person name="Hill R."/>
            <person name="Major S."/>
            <person name="Cai H."/>
            <person name="Li Y."/>
        </authorList>
    </citation>
    <scope>NUCLEOTIDE SEQUENCE [LARGE SCALE GENOMIC DNA]</scope>
    <source>
        <strain evidence="1 2">IMET F</strain>
    </source>
</reference>
<accession>A0A2S7I205</accession>
<feature type="non-terminal residue" evidence="1">
    <location>
        <position position="1"/>
    </location>
</feature>
<proteinExistence type="predicted"/>
<name>A0A2S7I205_9FLAO</name>
<dbReference type="SUPFAM" id="SSF49313">
    <property type="entry name" value="Cadherin-like"/>
    <property type="match status" value="1"/>
</dbReference>
<evidence type="ECO:0000313" key="1">
    <source>
        <dbReference type="EMBL" id="PPZ90597.1"/>
    </source>
</evidence>
<dbReference type="InterPro" id="IPR013783">
    <property type="entry name" value="Ig-like_fold"/>
</dbReference>
<dbReference type="GO" id="GO:0005509">
    <property type="term" value="F:calcium ion binding"/>
    <property type="evidence" value="ECO:0007669"/>
    <property type="project" value="InterPro"/>
</dbReference>
<dbReference type="InterPro" id="IPR015919">
    <property type="entry name" value="Cadherin-like_sf"/>
</dbReference>